<keyword evidence="2" id="KW-1185">Reference proteome</keyword>
<gene>
    <name evidence="1" type="ORF">AAF712_016835</name>
</gene>
<dbReference type="EMBL" id="JBBXMP010001330">
    <property type="protein sequence ID" value="KAL0056561.1"/>
    <property type="molecule type" value="Genomic_DNA"/>
</dbReference>
<accession>A0ABR2Z559</accession>
<comment type="caution">
    <text evidence="1">The sequence shown here is derived from an EMBL/GenBank/DDBJ whole genome shotgun (WGS) entry which is preliminary data.</text>
</comment>
<sequence length="62" mass="6989">MGLEDLTGFRGNADKLLETALTSMRNMGVGKAKCFIALVTDNPSVMKSFRKKFEGEYEWIIE</sequence>
<reference evidence="1 2" key="1">
    <citation type="submission" date="2024-05" db="EMBL/GenBank/DDBJ databases">
        <title>A draft genome resource for the thread blight pathogen Marasmius tenuissimus strain MS-2.</title>
        <authorList>
            <person name="Yulfo-Soto G.E."/>
            <person name="Baruah I.K."/>
            <person name="Amoako-Attah I."/>
            <person name="Bukari Y."/>
            <person name="Meinhardt L.W."/>
            <person name="Bailey B.A."/>
            <person name="Cohen S.P."/>
        </authorList>
    </citation>
    <scope>NUCLEOTIDE SEQUENCE [LARGE SCALE GENOMIC DNA]</scope>
    <source>
        <strain evidence="1 2">MS-2</strain>
    </source>
</reference>
<organism evidence="1 2">
    <name type="scientific">Marasmius tenuissimus</name>
    <dbReference type="NCBI Taxonomy" id="585030"/>
    <lineage>
        <taxon>Eukaryota</taxon>
        <taxon>Fungi</taxon>
        <taxon>Dikarya</taxon>
        <taxon>Basidiomycota</taxon>
        <taxon>Agaricomycotina</taxon>
        <taxon>Agaricomycetes</taxon>
        <taxon>Agaricomycetidae</taxon>
        <taxon>Agaricales</taxon>
        <taxon>Marasmiineae</taxon>
        <taxon>Marasmiaceae</taxon>
        <taxon>Marasmius</taxon>
    </lineage>
</organism>
<name>A0ABR2Z559_9AGAR</name>
<protein>
    <submittedName>
        <fullName evidence="1">Uncharacterized protein</fullName>
    </submittedName>
</protein>
<proteinExistence type="predicted"/>
<evidence type="ECO:0000313" key="1">
    <source>
        <dbReference type="EMBL" id="KAL0056561.1"/>
    </source>
</evidence>
<dbReference type="Proteomes" id="UP001437256">
    <property type="component" value="Unassembled WGS sequence"/>
</dbReference>
<evidence type="ECO:0000313" key="2">
    <source>
        <dbReference type="Proteomes" id="UP001437256"/>
    </source>
</evidence>